<gene>
    <name evidence="2" type="ORF">J2X98_001783</name>
</gene>
<feature type="region of interest" description="Disordered" evidence="1">
    <location>
        <begin position="1"/>
        <end position="29"/>
    </location>
</feature>
<keyword evidence="3" id="KW-1185">Reference proteome</keyword>
<evidence type="ECO:0000313" key="3">
    <source>
        <dbReference type="Proteomes" id="UP001226577"/>
    </source>
</evidence>
<accession>A0ABT9RSH9</accession>
<dbReference type="Proteomes" id="UP001226577">
    <property type="component" value="Unassembled WGS sequence"/>
</dbReference>
<dbReference type="EMBL" id="JAUSRE010000007">
    <property type="protein sequence ID" value="MDP9888196.1"/>
    <property type="molecule type" value="Genomic_DNA"/>
</dbReference>
<comment type="caution">
    <text evidence="2">The sequence shown here is derived from an EMBL/GenBank/DDBJ whole genome shotgun (WGS) entry which is preliminary data.</text>
</comment>
<protein>
    <submittedName>
        <fullName evidence="2">Uncharacterized protein</fullName>
    </submittedName>
</protein>
<sequence>MLWRAPVPAGPAPALNTRGYSIGSPRLEP</sequence>
<proteinExistence type="predicted"/>
<organism evidence="2 3">
    <name type="scientific">Pseudarthrobacter enclensis</name>
    <dbReference type="NCBI Taxonomy" id="993070"/>
    <lineage>
        <taxon>Bacteria</taxon>
        <taxon>Bacillati</taxon>
        <taxon>Actinomycetota</taxon>
        <taxon>Actinomycetes</taxon>
        <taxon>Micrococcales</taxon>
        <taxon>Micrococcaceae</taxon>
        <taxon>Pseudarthrobacter</taxon>
    </lineage>
</organism>
<evidence type="ECO:0000256" key="1">
    <source>
        <dbReference type="SAM" id="MobiDB-lite"/>
    </source>
</evidence>
<evidence type="ECO:0000313" key="2">
    <source>
        <dbReference type="EMBL" id="MDP9888196.1"/>
    </source>
</evidence>
<name>A0ABT9RSH9_9MICC</name>
<reference evidence="2 3" key="1">
    <citation type="submission" date="2023-07" db="EMBL/GenBank/DDBJ databases">
        <title>Sorghum-associated microbial communities from plants grown in Nebraska, USA.</title>
        <authorList>
            <person name="Schachtman D."/>
        </authorList>
    </citation>
    <scope>NUCLEOTIDE SEQUENCE [LARGE SCALE GENOMIC DNA]</scope>
    <source>
        <strain evidence="2 3">CC222</strain>
    </source>
</reference>